<dbReference type="InterPro" id="IPR029016">
    <property type="entry name" value="GAF-like_dom_sf"/>
</dbReference>
<evidence type="ECO:0000256" key="3">
    <source>
        <dbReference type="ARBA" id="ARBA00023163"/>
    </source>
</evidence>
<evidence type="ECO:0000259" key="6">
    <source>
        <dbReference type="PROSITE" id="PS51078"/>
    </source>
</evidence>
<dbReference type="Pfam" id="PF09339">
    <property type="entry name" value="HTH_IclR"/>
    <property type="match status" value="1"/>
</dbReference>
<evidence type="ECO:0000313" key="8">
    <source>
        <dbReference type="Proteomes" id="UP001174908"/>
    </source>
</evidence>
<dbReference type="Pfam" id="PF01614">
    <property type="entry name" value="IclR_C"/>
    <property type="match status" value="1"/>
</dbReference>
<evidence type="ECO:0000313" key="7">
    <source>
        <dbReference type="EMBL" id="MDM0045046.1"/>
    </source>
</evidence>
<name>A0ABT7NAS4_9BURK</name>
<dbReference type="InterPro" id="IPR036388">
    <property type="entry name" value="WH-like_DNA-bd_sf"/>
</dbReference>
<evidence type="ECO:0000256" key="2">
    <source>
        <dbReference type="ARBA" id="ARBA00023125"/>
    </source>
</evidence>
<keyword evidence="1" id="KW-0805">Transcription regulation</keyword>
<dbReference type="InterPro" id="IPR005471">
    <property type="entry name" value="Tscrpt_reg_IclR_N"/>
</dbReference>
<feature type="domain" description="IclR-ED" evidence="6">
    <location>
        <begin position="92"/>
        <end position="276"/>
    </location>
</feature>
<sequence>MGSSFEPEIQGKPASESGSTAAEETPGAQTLRRGLAILKLLARYQPAGLRMSEIGRKLELNKATAVRLTRTLVEERFVSQDPGTRSYRLGPESFAVGLAAEPAYELQRMAAPVLRSLAIETGEWVFFAVRQGFDAICLSRESGDIAYPGSAMKVGDHFPICVGSGGIAMLAALGDDEIEQAISQRAEVTARDYPSITPTVVRELVRETREKGYCVIPGIMVRGYWGLSVPLLRQDGSPVASMILVTTEARLSTTRRVVLGERMRRLAHDLMVRAEHKDTGDR</sequence>
<dbReference type="EMBL" id="JASZYV010000002">
    <property type="protein sequence ID" value="MDM0045046.1"/>
    <property type="molecule type" value="Genomic_DNA"/>
</dbReference>
<accession>A0ABT7NAS4</accession>
<proteinExistence type="predicted"/>
<evidence type="ECO:0000256" key="4">
    <source>
        <dbReference type="SAM" id="MobiDB-lite"/>
    </source>
</evidence>
<gene>
    <name evidence="7" type="ORF">QTH91_11185</name>
</gene>
<dbReference type="Gene3D" id="1.10.10.10">
    <property type="entry name" value="Winged helix-like DNA-binding domain superfamily/Winged helix DNA-binding domain"/>
    <property type="match status" value="1"/>
</dbReference>
<dbReference type="Proteomes" id="UP001174908">
    <property type="component" value="Unassembled WGS sequence"/>
</dbReference>
<dbReference type="SUPFAM" id="SSF46785">
    <property type="entry name" value="Winged helix' DNA-binding domain"/>
    <property type="match status" value="1"/>
</dbReference>
<dbReference type="PANTHER" id="PTHR30136:SF35">
    <property type="entry name" value="HTH-TYPE TRANSCRIPTIONAL REGULATOR RV1719"/>
    <property type="match status" value="1"/>
</dbReference>
<evidence type="ECO:0000256" key="1">
    <source>
        <dbReference type="ARBA" id="ARBA00023015"/>
    </source>
</evidence>
<dbReference type="InterPro" id="IPR014757">
    <property type="entry name" value="Tscrpt_reg_IclR_C"/>
</dbReference>
<protein>
    <submittedName>
        <fullName evidence="7">IclR family transcriptional regulator</fullName>
    </submittedName>
</protein>
<keyword evidence="3" id="KW-0804">Transcription</keyword>
<comment type="caution">
    <text evidence="7">The sequence shown here is derived from an EMBL/GenBank/DDBJ whole genome shotgun (WGS) entry which is preliminary data.</text>
</comment>
<evidence type="ECO:0000259" key="5">
    <source>
        <dbReference type="PROSITE" id="PS51077"/>
    </source>
</evidence>
<dbReference type="SMART" id="SM00346">
    <property type="entry name" value="HTH_ICLR"/>
    <property type="match status" value="1"/>
</dbReference>
<dbReference type="RefSeq" id="WP_286660151.1">
    <property type="nucleotide sequence ID" value="NZ_JASZYV010000002.1"/>
</dbReference>
<dbReference type="InterPro" id="IPR036390">
    <property type="entry name" value="WH_DNA-bd_sf"/>
</dbReference>
<feature type="region of interest" description="Disordered" evidence="4">
    <location>
        <begin position="1"/>
        <end position="28"/>
    </location>
</feature>
<keyword evidence="2" id="KW-0238">DNA-binding</keyword>
<keyword evidence="8" id="KW-1185">Reference proteome</keyword>
<dbReference type="Gene3D" id="3.30.450.40">
    <property type="match status" value="1"/>
</dbReference>
<dbReference type="PROSITE" id="PS51077">
    <property type="entry name" value="HTH_ICLR"/>
    <property type="match status" value="1"/>
</dbReference>
<dbReference type="SUPFAM" id="SSF55781">
    <property type="entry name" value="GAF domain-like"/>
    <property type="match status" value="1"/>
</dbReference>
<dbReference type="InterPro" id="IPR050707">
    <property type="entry name" value="HTH_MetabolicPath_Reg"/>
</dbReference>
<organism evidence="7 8">
    <name type="scientific">Variovorax dokdonensis</name>
    <dbReference type="NCBI Taxonomy" id="344883"/>
    <lineage>
        <taxon>Bacteria</taxon>
        <taxon>Pseudomonadati</taxon>
        <taxon>Pseudomonadota</taxon>
        <taxon>Betaproteobacteria</taxon>
        <taxon>Burkholderiales</taxon>
        <taxon>Comamonadaceae</taxon>
        <taxon>Variovorax</taxon>
    </lineage>
</organism>
<reference evidence="7" key="1">
    <citation type="submission" date="2023-06" db="EMBL/GenBank/DDBJ databases">
        <authorList>
            <person name="Jiang Y."/>
            <person name="Liu Q."/>
        </authorList>
    </citation>
    <scope>NUCLEOTIDE SEQUENCE</scope>
    <source>
        <strain evidence="7">CGMCC 1.12089</strain>
    </source>
</reference>
<dbReference type="PANTHER" id="PTHR30136">
    <property type="entry name" value="HELIX-TURN-HELIX TRANSCRIPTIONAL REGULATOR, ICLR FAMILY"/>
    <property type="match status" value="1"/>
</dbReference>
<dbReference type="PROSITE" id="PS51078">
    <property type="entry name" value="ICLR_ED"/>
    <property type="match status" value="1"/>
</dbReference>
<feature type="domain" description="HTH iclR-type" evidence="5">
    <location>
        <begin position="28"/>
        <end position="91"/>
    </location>
</feature>